<accession>A0A7I4YJQ7</accession>
<sequence length="151" mass="17670">MLLFLLFLNCFLANIATEDIKATLAPLYKQFEDWCVNGRVESAVNLYHSQGVIVNTGVNATYGKQNITRKYNVMWQTLGPHTFKIYDNGTYQGTDDYKIAEFEFDLMRKEGREDGKTGKILTGKFTHIWKKDNGQWRIYHEQYQRINRTAQ</sequence>
<feature type="signal peptide" evidence="1">
    <location>
        <begin position="1"/>
        <end position="17"/>
    </location>
</feature>
<dbReference type="Proteomes" id="UP000025227">
    <property type="component" value="Unplaced"/>
</dbReference>
<evidence type="ECO:0000256" key="1">
    <source>
        <dbReference type="SAM" id="SignalP"/>
    </source>
</evidence>
<evidence type="ECO:0000313" key="4">
    <source>
        <dbReference type="WBParaSite" id="HCON_00109035-00001"/>
    </source>
</evidence>
<name>A0A7I4YJQ7_HAECO</name>
<proteinExistence type="predicted"/>
<organism evidence="3 4">
    <name type="scientific">Haemonchus contortus</name>
    <name type="common">Barber pole worm</name>
    <dbReference type="NCBI Taxonomy" id="6289"/>
    <lineage>
        <taxon>Eukaryota</taxon>
        <taxon>Metazoa</taxon>
        <taxon>Ecdysozoa</taxon>
        <taxon>Nematoda</taxon>
        <taxon>Chromadorea</taxon>
        <taxon>Rhabditida</taxon>
        <taxon>Rhabditina</taxon>
        <taxon>Rhabditomorpha</taxon>
        <taxon>Strongyloidea</taxon>
        <taxon>Trichostrongylidae</taxon>
        <taxon>Haemonchus</taxon>
    </lineage>
</organism>
<protein>
    <submittedName>
        <fullName evidence="4">DUF4440 domain-containing protein</fullName>
    </submittedName>
</protein>
<dbReference type="Pfam" id="PF14534">
    <property type="entry name" value="DUF4440"/>
    <property type="match status" value="1"/>
</dbReference>
<dbReference type="InterPro" id="IPR032710">
    <property type="entry name" value="NTF2-like_dom_sf"/>
</dbReference>
<dbReference type="WBParaSite" id="HCON_00109035-00001">
    <property type="protein sequence ID" value="HCON_00109035-00001"/>
    <property type="gene ID" value="HCON_00109035"/>
</dbReference>
<keyword evidence="3" id="KW-1185">Reference proteome</keyword>
<reference evidence="4" key="1">
    <citation type="submission" date="2020-12" db="UniProtKB">
        <authorList>
            <consortium name="WormBaseParasite"/>
        </authorList>
    </citation>
    <scope>IDENTIFICATION</scope>
    <source>
        <strain evidence="4">MHco3</strain>
    </source>
</reference>
<keyword evidence="1" id="KW-0732">Signal</keyword>
<feature type="chain" id="PRO_5029607422" evidence="1">
    <location>
        <begin position="18"/>
        <end position="151"/>
    </location>
</feature>
<dbReference type="AlphaFoldDB" id="A0A7I4YJQ7"/>
<dbReference type="SUPFAM" id="SSF54427">
    <property type="entry name" value="NTF2-like"/>
    <property type="match status" value="1"/>
</dbReference>
<dbReference type="OrthoDB" id="5813464at2759"/>
<feature type="domain" description="DUF4440" evidence="2">
    <location>
        <begin position="25"/>
        <end position="138"/>
    </location>
</feature>
<dbReference type="InterPro" id="IPR027843">
    <property type="entry name" value="DUF4440"/>
</dbReference>
<dbReference type="Gene3D" id="3.10.450.50">
    <property type="match status" value="1"/>
</dbReference>
<evidence type="ECO:0000313" key="3">
    <source>
        <dbReference type="Proteomes" id="UP000025227"/>
    </source>
</evidence>
<evidence type="ECO:0000259" key="2">
    <source>
        <dbReference type="Pfam" id="PF14534"/>
    </source>
</evidence>